<proteinExistence type="predicted"/>
<organism evidence="1">
    <name type="scientific">marine metagenome</name>
    <dbReference type="NCBI Taxonomy" id="408172"/>
    <lineage>
        <taxon>unclassified sequences</taxon>
        <taxon>metagenomes</taxon>
        <taxon>ecological metagenomes</taxon>
    </lineage>
</organism>
<protein>
    <submittedName>
        <fullName evidence="1">Uncharacterized protein</fullName>
    </submittedName>
</protein>
<evidence type="ECO:0000313" key="1">
    <source>
        <dbReference type="EMBL" id="SUZ99527.1"/>
    </source>
</evidence>
<name>A0A381SBB4_9ZZZZ</name>
<accession>A0A381SBB4</accession>
<dbReference type="EMBL" id="UINC01002711">
    <property type="protein sequence ID" value="SUZ99527.1"/>
    <property type="molecule type" value="Genomic_DNA"/>
</dbReference>
<gene>
    <name evidence="1" type="ORF">METZ01_LOCUS52381</name>
</gene>
<sequence>VILGLFVSLAASPSPVIPAKAGTHCAPLLAKESVLGEFFEPPYGHKPC</sequence>
<feature type="non-terminal residue" evidence="1">
    <location>
        <position position="1"/>
    </location>
</feature>
<reference evidence="1" key="1">
    <citation type="submission" date="2018-05" db="EMBL/GenBank/DDBJ databases">
        <authorList>
            <person name="Lanie J.A."/>
            <person name="Ng W.-L."/>
            <person name="Kazmierczak K.M."/>
            <person name="Andrzejewski T.M."/>
            <person name="Davidsen T.M."/>
            <person name="Wayne K.J."/>
            <person name="Tettelin H."/>
            <person name="Glass J.I."/>
            <person name="Rusch D."/>
            <person name="Podicherti R."/>
            <person name="Tsui H.-C.T."/>
            <person name="Winkler M.E."/>
        </authorList>
    </citation>
    <scope>NUCLEOTIDE SEQUENCE</scope>
</reference>
<dbReference type="AlphaFoldDB" id="A0A381SBB4"/>